<dbReference type="InterPro" id="IPR050426">
    <property type="entry name" value="Glycosyltransferase_28"/>
</dbReference>
<dbReference type="InterPro" id="IPR010610">
    <property type="entry name" value="EryCIII-like_C"/>
</dbReference>
<dbReference type="GO" id="GO:0016758">
    <property type="term" value="F:hexosyltransferase activity"/>
    <property type="evidence" value="ECO:0007669"/>
    <property type="project" value="UniProtKB-ARBA"/>
</dbReference>
<dbReference type="PANTHER" id="PTHR48050">
    <property type="entry name" value="STEROL 3-BETA-GLUCOSYLTRANSFERASE"/>
    <property type="match status" value="1"/>
</dbReference>
<dbReference type="GeneID" id="68094404"/>
<dbReference type="GO" id="GO:0008194">
    <property type="term" value="F:UDP-glycosyltransferase activity"/>
    <property type="evidence" value="ECO:0007669"/>
    <property type="project" value="InterPro"/>
</dbReference>
<dbReference type="PANTHER" id="PTHR48050:SF13">
    <property type="entry name" value="STEROL 3-BETA-GLUCOSYLTRANSFERASE UGT80A2"/>
    <property type="match status" value="1"/>
</dbReference>
<dbReference type="SUPFAM" id="SSF53756">
    <property type="entry name" value="UDP-Glycosyltransferase/glycogen phosphorylase"/>
    <property type="match status" value="1"/>
</dbReference>
<evidence type="ECO:0000259" key="2">
    <source>
        <dbReference type="Pfam" id="PF06722"/>
    </source>
</evidence>
<dbReference type="InterPro" id="IPR002213">
    <property type="entry name" value="UDP_glucos_trans"/>
</dbReference>
<keyword evidence="1" id="KW-0808">Transferase</keyword>
<dbReference type="Proteomes" id="UP000816034">
    <property type="component" value="Unassembled WGS sequence"/>
</dbReference>
<dbReference type="Gene3D" id="3.40.50.2000">
    <property type="entry name" value="Glycogen Phosphorylase B"/>
    <property type="match status" value="2"/>
</dbReference>
<comment type="caution">
    <text evidence="3">The sequence shown here is derived from an EMBL/GenBank/DDBJ whole genome shotgun (WGS) entry which is preliminary data.</text>
</comment>
<dbReference type="AlphaFoldDB" id="A0AA88GV67"/>
<accession>A0AA88GV67</accession>
<evidence type="ECO:0000313" key="4">
    <source>
        <dbReference type="Proteomes" id="UP000816034"/>
    </source>
</evidence>
<keyword evidence="4" id="KW-1185">Reference proteome</keyword>
<dbReference type="CDD" id="cd03784">
    <property type="entry name" value="GT1_Gtf-like"/>
    <property type="match status" value="1"/>
</dbReference>
<dbReference type="RefSeq" id="XP_044550905.1">
    <property type="nucleotide sequence ID" value="XM_044691311.1"/>
</dbReference>
<evidence type="ECO:0000256" key="1">
    <source>
        <dbReference type="ARBA" id="ARBA00022679"/>
    </source>
</evidence>
<protein>
    <recommendedName>
        <fullName evidence="2">Erythromycin biosynthesis protein CIII-like C-terminal domain-containing protein</fullName>
    </recommendedName>
</protein>
<dbReference type="EMBL" id="PYSW02000014">
    <property type="protein sequence ID" value="KAG2386913.1"/>
    <property type="molecule type" value="Genomic_DNA"/>
</dbReference>
<proteinExistence type="predicted"/>
<reference evidence="3 4" key="1">
    <citation type="journal article" date="2018" name="BMC Genomics">
        <title>The genome of Naegleria lovaniensis, the basis for a comparative approach to unravel pathogenicity factors of the human pathogenic amoeba N. fowleri.</title>
        <authorList>
            <person name="Liechti N."/>
            <person name="Schurch N."/>
            <person name="Bruggmann R."/>
            <person name="Wittwer M."/>
        </authorList>
    </citation>
    <scope>NUCLEOTIDE SEQUENCE [LARGE SCALE GENOMIC DNA]</scope>
    <source>
        <strain evidence="3 4">ATCC 30569</strain>
    </source>
</reference>
<gene>
    <name evidence="3" type="ORF">C9374_001948</name>
</gene>
<evidence type="ECO:0000313" key="3">
    <source>
        <dbReference type="EMBL" id="KAG2386913.1"/>
    </source>
</evidence>
<name>A0AA88GV67_NAELO</name>
<sequence>METIYPPCSQTIGVIAIGTRGDFQPLLAFCLDLQQRMITSNAQVYLIAPEVFRQQYEKAVQSTRSSLLFKSLKGNPKETMQDPQTQEALRTGNFATVMQLTAKPNEMLMSQCTHDLFEIAKETPFNTLMSSSMGMPIAWMLSERYEIPLVYIGLVPEAPTSDFPFCVLSPVSLGDEEKNLASYELVYHASFKRTEEMVNQQRQELGLAQMKDEGWLSLKEKYNMPIIYAFSDVAFGGKKPKGYRENIHLTGYFELKLEDDHLDLEIENFLASPKPEPVFLSFGSMPALNPFQLFELTRSVLMRNERVILSCGWTDMDKIMEDLNMHHFEILSKFTEEEIQHYTELLNSLKQYIANDRLLVIKDCPYYLLFPRCACIVHHGGAGTTGTALKSGKPQVVIPVFMDQPFWAHKMYDLGVASYPVLFKDITNEKVNEAIDCVLHQGEKSEDIKKKALLIAQQLQANEHDCDPISRAIELCLDCIKNPFIVPRIEQ</sequence>
<feature type="domain" description="Erythromycin biosynthesis protein CIII-like C-terminal" evidence="2">
    <location>
        <begin position="361"/>
        <end position="446"/>
    </location>
</feature>
<organism evidence="3 4">
    <name type="scientific">Naegleria lovaniensis</name>
    <name type="common">Amoeba</name>
    <dbReference type="NCBI Taxonomy" id="51637"/>
    <lineage>
        <taxon>Eukaryota</taxon>
        <taxon>Discoba</taxon>
        <taxon>Heterolobosea</taxon>
        <taxon>Tetramitia</taxon>
        <taxon>Eutetramitia</taxon>
        <taxon>Vahlkampfiidae</taxon>
        <taxon>Naegleria</taxon>
    </lineage>
</organism>
<dbReference type="Pfam" id="PF06722">
    <property type="entry name" value="EryCIII-like_C"/>
    <property type="match status" value="1"/>
</dbReference>